<protein>
    <submittedName>
        <fullName evidence="2">Uncharacterized protein</fullName>
    </submittedName>
</protein>
<sequence>MQIFVSNENINLLQKNQQLQQNKLQNTQDFPQFQNKNKQNKDIQNKQKPLNVLQNSNIQEKNNKRDFFLLQSPTNQNLITLKENDVNKLNTQQVNNQQTQNHQQFQQLPQQSQQQILQGEPNSLSTSLSQLNISEQFSQSQIIKNNKSNNQNENEIEDEETTSVEDNNYMRSFKKLSKSLKLQNKSQKLSQNIIINAPPLSFRDVKKKTYNMKSSFGKRQQDKIRKKQIEKILFQKQQEIYKEGYQKYLQQTQQYLKSQENKQKYPNLQQDSK</sequence>
<dbReference type="EMBL" id="LDAU01000253">
    <property type="protein sequence ID" value="KRW98356.1"/>
    <property type="molecule type" value="Genomic_DNA"/>
</dbReference>
<feature type="compositionally biased region" description="Low complexity" evidence="1">
    <location>
        <begin position="140"/>
        <end position="153"/>
    </location>
</feature>
<feature type="compositionally biased region" description="Low complexity" evidence="1">
    <location>
        <begin position="96"/>
        <end position="118"/>
    </location>
</feature>
<name>A0A0V0Q8I4_PSEPJ</name>
<comment type="caution">
    <text evidence="2">The sequence shown here is derived from an EMBL/GenBank/DDBJ whole genome shotgun (WGS) entry which is preliminary data.</text>
</comment>
<evidence type="ECO:0000313" key="2">
    <source>
        <dbReference type="EMBL" id="KRW98356.1"/>
    </source>
</evidence>
<dbReference type="Proteomes" id="UP000054937">
    <property type="component" value="Unassembled WGS sequence"/>
</dbReference>
<evidence type="ECO:0000256" key="1">
    <source>
        <dbReference type="SAM" id="MobiDB-lite"/>
    </source>
</evidence>
<keyword evidence="3" id="KW-1185">Reference proteome</keyword>
<proteinExistence type="predicted"/>
<feature type="compositionally biased region" description="Acidic residues" evidence="1">
    <location>
        <begin position="154"/>
        <end position="163"/>
    </location>
</feature>
<accession>A0A0V0Q8I4</accession>
<feature type="region of interest" description="Disordered" evidence="1">
    <location>
        <begin position="96"/>
        <end position="123"/>
    </location>
</feature>
<dbReference type="AlphaFoldDB" id="A0A0V0Q8I4"/>
<evidence type="ECO:0000313" key="3">
    <source>
        <dbReference type="Proteomes" id="UP000054937"/>
    </source>
</evidence>
<gene>
    <name evidence="2" type="ORF">PPERSA_03528</name>
</gene>
<reference evidence="2 3" key="1">
    <citation type="journal article" date="2015" name="Sci. Rep.">
        <title>Genome of the facultative scuticociliatosis pathogen Pseudocohnilembus persalinus provides insight into its virulence through horizontal gene transfer.</title>
        <authorList>
            <person name="Xiong J."/>
            <person name="Wang G."/>
            <person name="Cheng J."/>
            <person name="Tian M."/>
            <person name="Pan X."/>
            <person name="Warren A."/>
            <person name="Jiang C."/>
            <person name="Yuan D."/>
            <person name="Miao W."/>
        </authorList>
    </citation>
    <scope>NUCLEOTIDE SEQUENCE [LARGE SCALE GENOMIC DNA]</scope>
    <source>
        <strain evidence="2">36N120E</strain>
    </source>
</reference>
<organism evidence="2 3">
    <name type="scientific">Pseudocohnilembus persalinus</name>
    <name type="common">Ciliate</name>
    <dbReference type="NCBI Taxonomy" id="266149"/>
    <lineage>
        <taxon>Eukaryota</taxon>
        <taxon>Sar</taxon>
        <taxon>Alveolata</taxon>
        <taxon>Ciliophora</taxon>
        <taxon>Intramacronucleata</taxon>
        <taxon>Oligohymenophorea</taxon>
        <taxon>Scuticociliatia</taxon>
        <taxon>Philasterida</taxon>
        <taxon>Pseudocohnilembidae</taxon>
        <taxon>Pseudocohnilembus</taxon>
    </lineage>
</organism>
<dbReference type="InParanoid" id="A0A0V0Q8I4"/>
<feature type="region of interest" description="Disordered" evidence="1">
    <location>
        <begin position="140"/>
        <end position="167"/>
    </location>
</feature>